<evidence type="ECO:0000256" key="1">
    <source>
        <dbReference type="SAM" id="MobiDB-lite"/>
    </source>
</evidence>
<dbReference type="EMBL" id="SRLO01000012">
    <property type="protein sequence ID" value="TNN87096.1"/>
    <property type="molecule type" value="Genomic_DNA"/>
</dbReference>
<gene>
    <name evidence="3" type="ORF">EYF80_002851</name>
</gene>
<feature type="region of interest" description="Disordered" evidence="1">
    <location>
        <begin position="1"/>
        <end position="20"/>
    </location>
</feature>
<accession>A0A4Z2JA98</accession>
<evidence type="ECO:0000256" key="2">
    <source>
        <dbReference type="SAM" id="Phobius"/>
    </source>
</evidence>
<keyword evidence="4" id="KW-1185">Reference proteome</keyword>
<feature type="transmembrane region" description="Helical" evidence="2">
    <location>
        <begin position="36"/>
        <end position="58"/>
    </location>
</feature>
<comment type="caution">
    <text evidence="3">The sequence shown here is derived from an EMBL/GenBank/DDBJ whole genome shotgun (WGS) entry which is preliminary data.</text>
</comment>
<protein>
    <submittedName>
        <fullName evidence="3">Uncharacterized protein</fullName>
    </submittedName>
</protein>
<evidence type="ECO:0000313" key="4">
    <source>
        <dbReference type="Proteomes" id="UP000314294"/>
    </source>
</evidence>
<dbReference type="AlphaFoldDB" id="A0A4Z2JA98"/>
<name>A0A4Z2JA98_9TELE</name>
<proteinExistence type="predicted"/>
<organism evidence="3 4">
    <name type="scientific">Liparis tanakae</name>
    <name type="common">Tanaka's snailfish</name>
    <dbReference type="NCBI Taxonomy" id="230148"/>
    <lineage>
        <taxon>Eukaryota</taxon>
        <taxon>Metazoa</taxon>
        <taxon>Chordata</taxon>
        <taxon>Craniata</taxon>
        <taxon>Vertebrata</taxon>
        <taxon>Euteleostomi</taxon>
        <taxon>Actinopterygii</taxon>
        <taxon>Neopterygii</taxon>
        <taxon>Teleostei</taxon>
        <taxon>Neoteleostei</taxon>
        <taxon>Acanthomorphata</taxon>
        <taxon>Eupercaria</taxon>
        <taxon>Perciformes</taxon>
        <taxon>Cottioidei</taxon>
        <taxon>Cottales</taxon>
        <taxon>Liparidae</taxon>
        <taxon>Liparis</taxon>
    </lineage>
</organism>
<reference evidence="3 4" key="1">
    <citation type="submission" date="2019-03" db="EMBL/GenBank/DDBJ databases">
        <title>First draft genome of Liparis tanakae, snailfish: a comprehensive survey of snailfish specific genes.</title>
        <authorList>
            <person name="Kim W."/>
            <person name="Song I."/>
            <person name="Jeong J.-H."/>
            <person name="Kim D."/>
            <person name="Kim S."/>
            <person name="Ryu S."/>
            <person name="Song J.Y."/>
            <person name="Lee S.K."/>
        </authorList>
    </citation>
    <scope>NUCLEOTIDE SEQUENCE [LARGE SCALE GENOMIC DNA]</scope>
    <source>
        <tissue evidence="3">Muscle</tissue>
    </source>
</reference>
<keyword evidence="2" id="KW-0472">Membrane</keyword>
<evidence type="ECO:0000313" key="3">
    <source>
        <dbReference type="EMBL" id="TNN87096.1"/>
    </source>
</evidence>
<dbReference type="Proteomes" id="UP000314294">
    <property type="component" value="Unassembled WGS sequence"/>
</dbReference>
<keyword evidence="2" id="KW-0812">Transmembrane</keyword>
<sequence length="90" mass="10017">MAAAEPRETTMPTTDVSGMPVESDCKLRKWKSSHVILSLSSKPAACIIALMPASAWLFGRAPFEISMKDLQRIKRAKMNHQTCNRNLVQS</sequence>
<keyword evidence="2" id="KW-1133">Transmembrane helix</keyword>